<keyword evidence="1" id="KW-0812">Transmembrane</keyword>
<protein>
    <recommendedName>
        <fullName evidence="4">CARDB domain-containing protein</fullName>
    </recommendedName>
</protein>
<dbReference type="InterPro" id="IPR013783">
    <property type="entry name" value="Ig-like_fold"/>
</dbReference>
<evidence type="ECO:0000313" key="2">
    <source>
        <dbReference type="EMBL" id="MFC7082049.1"/>
    </source>
</evidence>
<comment type="caution">
    <text evidence="2">The sequence shown here is derived from an EMBL/GenBank/DDBJ whole genome shotgun (WGS) entry which is preliminary data.</text>
</comment>
<organism evidence="2 3">
    <name type="scientific">Halorussus caseinilyticus</name>
    <dbReference type="NCBI Taxonomy" id="3034025"/>
    <lineage>
        <taxon>Archaea</taxon>
        <taxon>Methanobacteriati</taxon>
        <taxon>Methanobacteriota</taxon>
        <taxon>Stenosarchaea group</taxon>
        <taxon>Halobacteria</taxon>
        <taxon>Halobacteriales</taxon>
        <taxon>Haladaptataceae</taxon>
        <taxon>Halorussus</taxon>
    </lineage>
</organism>
<keyword evidence="3" id="KW-1185">Reference proteome</keyword>
<keyword evidence="1" id="KW-1133">Transmembrane helix</keyword>
<gene>
    <name evidence="2" type="ORF">ACFQJ6_20115</name>
</gene>
<dbReference type="PANTHER" id="PTHR35902">
    <property type="entry name" value="S-LAYER DOMAIN-LIKE PROTEIN-RELATED"/>
    <property type="match status" value="1"/>
</dbReference>
<dbReference type="EMBL" id="JBHSZH010000005">
    <property type="protein sequence ID" value="MFC7082049.1"/>
    <property type="molecule type" value="Genomic_DNA"/>
</dbReference>
<dbReference type="RefSeq" id="WP_382210235.1">
    <property type="nucleotide sequence ID" value="NZ_JBHSZH010000005.1"/>
</dbReference>
<dbReference type="AlphaFoldDB" id="A0ABD5WVD7"/>
<sequence length="492" mass="51532">MKRLFVLLLVCSLCLSAVPVGTTATAASSDSYVSIDKVTVSPTPPTPGEEFTVFAAIRNLPNSSSNYNVQHAELRGGPGQNLTVHDETSVPGFVRPGERKYVRLTATIDDPGTYSLRLHVTGTNEAGERIHVQRTVEVQVGAERPQLSIDAADPVATADSTVNVTVANGLPSDARNVRVTVEGSDIAVENPRRVRSLLVSGSDETFDFTVRANSPGTHRVTAHLRYASGDGEQRTVTQHAMVNFSALSKRVTLDAKSAAEGSAVDVTLTNFGNVPVTNVVVSGESPNATLADVPIDEIDAGESKTVALNITRSETDGDIPVNVSATYEAGDATGAANTAVTIASNPGAIRLTGLEMEREDGKVHFSGSASNVGLTDANSVIVSVVPTEGVEPAHPNKEYFVGTVPSSDFVSFDVFADVDDSVSTVPLKVSFLVDGERRTYTVNVEYEVDDDAAATANQSSSGLLLPAAVGGVVVLVVGAIIVVAWRNSRDGT</sequence>
<evidence type="ECO:0000256" key="1">
    <source>
        <dbReference type="SAM" id="Phobius"/>
    </source>
</evidence>
<evidence type="ECO:0008006" key="4">
    <source>
        <dbReference type="Google" id="ProtNLM"/>
    </source>
</evidence>
<feature type="transmembrane region" description="Helical" evidence="1">
    <location>
        <begin position="463"/>
        <end position="485"/>
    </location>
</feature>
<dbReference type="Gene3D" id="2.60.40.10">
    <property type="entry name" value="Immunoglobulins"/>
    <property type="match status" value="2"/>
</dbReference>
<name>A0ABD5WVD7_9EURY</name>
<dbReference type="Proteomes" id="UP001596407">
    <property type="component" value="Unassembled WGS sequence"/>
</dbReference>
<evidence type="ECO:0000313" key="3">
    <source>
        <dbReference type="Proteomes" id="UP001596407"/>
    </source>
</evidence>
<keyword evidence="1" id="KW-0472">Membrane</keyword>
<proteinExistence type="predicted"/>
<dbReference type="PANTHER" id="PTHR35902:SF6">
    <property type="entry name" value="CONSERVED WITHIN P. AEROPHILUM"/>
    <property type="match status" value="1"/>
</dbReference>
<reference evidence="2 3" key="1">
    <citation type="journal article" date="2019" name="Int. J. Syst. Evol. Microbiol.">
        <title>The Global Catalogue of Microorganisms (GCM) 10K type strain sequencing project: providing services to taxonomists for standard genome sequencing and annotation.</title>
        <authorList>
            <consortium name="The Broad Institute Genomics Platform"/>
            <consortium name="The Broad Institute Genome Sequencing Center for Infectious Disease"/>
            <person name="Wu L."/>
            <person name="Ma J."/>
        </authorList>
    </citation>
    <scope>NUCLEOTIDE SEQUENCE [LARGE SCALE GENOMIC DNA]</scope>
    <source>
        <strain evidence="2 3">DT72</strain>
    </source>
</reference>
<accession>A0ABD5WVD7</accession>
<dbReference type="SUPFAM" id="SSF49309">
    <property type="entry name" value="Transglutaminase, two C-terminal domains"/>
    <property type="match status" value="1"/>
</dbReference>
<dbReference type="InterPro" id="IPR036238">
    <property type="entry name" value="Transglutaminase_C_sf"/>
</dbReference>